<keyword evidence="4" id="KW-0479">Metal-binding</keyword>
<comment type="caution">
    <text evidence="8">The sequence shown here is derived from an EMBL/GenBank/DDBJ whole genome shotgun (WGS) entry which is preliminary data.</text>
</comment>
<organism evidence="8 9">
    <name type="scientific">Coptotermes formosanus</name>
    <name type="common">Formosan subterranean termite</name>
    <dbReference type="NCBI Taxonomy" id="36987"/>
    <lineage>
        <taxon>Eukaryota</taxon>
        <taxon>Metazoa</taxon>
        <taxon>Ecdysozoa</taxon>
        <taxon>Arthropoda</taxon>
        <taxon>Hexapoda</taxon>
        <taxon>Insecta</taxon>
        <taxon>Pterygota</taxon>
        <taxon>Neoptera</taxon>
        <taxon>Polyneoptera</taxon>
        <taxon>Dictyoptera</taxon>
        <taxon>Blattodea</taxon>
        <taxon>Blattoidea</taxon>
        <taxon>Termitoidae</taxon>
        <taxon>Rhinotermitidae</taxon>
        <taxon>Coptotermes</taxon>
    </lineage>
</organism>
<comment type="similarity">
    <text evidence="2">Belongs to the cytochrome P450 family.</text>
</comment>
<dbReference type="GO" id="GO:0020037">
    <property type="term" value="F:heme binding"/>
    <property type="evidence" value="ECO:0007669"/>
    <property type="project" value="InterPro"/>
</dbReference>
<dbReference type="SUPFAM" id="SSF48264">
    <property type="entry name" value="Cytochrome P450"/>
    <property type="match status" value="1"/>
</dbReference>
<evidence type="ECO:0008006" key="10">
    <source>
        <dbReference type="Google" id="ProtNLM"/>
    </source>
</evidence>
<evidence type="ECO:0000256" key="3">
    <source>
        <dbReference type="ARBA" id="ARBA00022617"/>
    </source>
</evidence>
<dbReference type="GO" id="GO:0005506">
    <property type="term" value="F:iron ion binding"/>
    <property type="evidence" value="ECO:0007669"/>
    <property type="project" value="InterPro"/>
</dbReference>
<evidence type="ECO:0000256" key="7">
    <source>
        <dbReference type="ARBA" id="ARBA00023033"/>
    </source>
</evidence>
<keyword evidence="5" id="KW-0560">Oxidoreductase</keyword>
<name>A0A6L2PWA2_COPFO</name>
<dbReference type="InParanoid" id="A0A6L2PWA2"/>
<dbReference type="OrthoDB" id="3945418at2759"/>
<dbReference type="GO" id="GO:0016705">
    <property type="term" value="F:oxidoreductase activity, acting on paired donors, with incorporation or reduction of molecular oxygen"/>
    <property type="evidence" value="ECO:0007669"/>
    <property type="project" value="InterPro"/>
</dbReference>
<feature type="non-terminal residue" evidence="8">
    <location>
        <position position="439"/>
    </location>
</feature>
<evidence type="ECO:0000256" key="5">
    <source>
        <dbReference type="ARBA" id="ARBA00023002"/>
    </source>
</evidence>
<dbReference type="AlphaFoldDB" id="A0A6L2PWA2"/>
<evidence type="ECO:0000256" key="1">
    <source>
        <dbReference type="ARBA" id="ARBA00001971"/>
    </source>
</evidence>
<dbReference type="EMBL" id="BLKM01012573">
    <property type="protein sequence ID" value="GFG36913.1"/>
    <property type="molecule type" value="Genomic_DNA"/>
</dbReference>
<dbReference type="Pfam" id="PF00067">
    <property type="entry name" value="p450"/>
    <property type="match status" value="1"/>
</dbReference>
<evidence type="ECO:0000256" key="4">
    <source>
        <dbReference type="ARBA" id="ARBA00022723"/>
    </source>
</evidence>
<evidence type="ECO:0000313" key="9">
    <source>
        <dbReference type="Proteomes" id="UP000502823"/>
    </source>
</evidence>
<protein>
    <recommendedName>
        <fullName evidence="10">Cytochrome P450</fullName>
    </recommendedName>
</protein>
<keyword evidence="9" id="KW-1185">Reference proteome</keyword>
<comment type="cofactor">
    <cofactor evidence="1">
        <name>heme</name>
        <dbReference type="ChEBI" id="CHEBI:30413"/>
    </cofactor>
</comment>
<reference evidence="9" key="1">
    <citation type="submission" date="2020-01" db="EMBL/GenBank/DDBJ databases">
        <title>Draft genome sequence of the Termite Coptotermes fromosanus.</title>
        <authorList>
            <person name="Itakura S."/>
            <person name="Yosikawa Y."/>
            <person name="Umezawa K."/>
        </authorList>
    </citation>
    <scope>NUCLEOTIDE SEQUENCE [LARGE SCALE GENOMIC DNA]</scope>
</reference>
<gene>
    <name evidence="8" type="ORF">Cfor_05361</name>
</gene>
<accession>A0A6L2PWA2</accession>
<sequence>MGLCMKAAARRAEETYGTYQLGYIPKFLFGIGTAYSRNSPVRISFYPLHLRVVPPCGTILGQGSTLPYGSCHPSVQLSVNVHSFSSTDLPPQIARRRTVRDIPGPKPALPILGTRWIYSIFGQYNLNKVHEAYKDMFQRYGSIVCERALWNFPVVSLLERSDIETVLKYQSRFPLRPPTEVLAWYRQSRPDRYTTLGLVNEQGEKWHTLRSALTPELTSAKTIARFLPELNQITEDFISFLRRTRDQNGVVSGFEEAANRMGMESICTIILGRRMGFLEHELDAKIAKMAAAVKCQFCASRDTYYGLPFWKVFPTPAYKLFVKSEEEIYDIVSEMVEFALKEERDICAVDAVSSVFMSVLNAPGIDVREKKAAVIDFITAGTQTIGNTFVFVLYLIAKHPRVQKRLYEELLKLAPGSFSLTAETLRKATYLHACIMEAF</sequence>
<dbReference type="PANTHER" id="PTHR24279:SF120">
    <property type="entry name" value="CYTOCHROME P450"/>
    <property type="match status" value="1"/>
</dbReference>
<evidence type="ECO:0000256" key="6">
    <source>
        <dbReference type="ARBA" id="ARBA00023004"/>
    </source>
</evidence>
<dbReference type="InterPro" id="IPR036396">
    <property type="entry name" value="Cyt_P450_sf"/>
</dbReference>
<dbReference type="PANTHER" id="PTHR24279">
    <property type="entry name" value="CYTOCHROME P450"/>
    <property type="match status" value="1"/>
</dbReference>
<dbReference type="InterPro" id="IPR050479">
    <property type="entry name" value="CYP11_CYP27_families"/>
</dbReference>
<dbReference type="FunCoup" id="A0A6L2PWA2">
    <property type="interactions" value="18"/>
</dbReference>
<evidence type="ECO:0000313" key="8">
    <source>
        <dbReference type="EMBL" id="GFG36913.1"/>
    </source>
</evidence>
<dbReference type="Proteomes" id="UP000502823">
    <property type="component" value="Unassembled WGS sequence"/>
</dbReference>
<dbReference type="InterPro" id="IPR001128">
    <property type="entry name" value="Cyt_P450"/>
</dbReference>
<proteinExistence type="inferred from homology"/>
<dbReference type="Gene3D" id="1.10.630.10">
    <property type="entry name" value="Cytochrome P450"/>
    <property type="match status" value="1"/>
</dbReference>
<dbReference type="GO" id="GO:0004497">
    <property type="term" value="F:monooxygenase activity"/>
    <property type="evidence" value="ECO:0007669"/>
    <property type="project" value="UniProtKB-KW"/>
</dbReference>
<keyword evidence="7" id="KW-0503">Monooxygenase</keyword>
<keyword evidence="3" id="KW-0349">Heme</keyword>
<keyword evidence="6" id="KW-0408">Iron</keyword>
<evidence type="ECO:0000256" key="2">
    <source>
        <dbReference type="ARBA" id="ARBA00010617"/>
    </source>
</evidence>